<dbReference type="PANTHER" id="PTHR13423:SF2">
    <property type="entry name" value="OUT AT FIRST PROTEIN HOMOLOG"/>
    <property type="match status" value="1"/>
</dbReference>
<keyword evidence="3" id="KW-1185">Reference proteome</keyword>
<sequence length="209" mass="23969">MNCQLPLAPPRDMDRIIREATEIELHPSDENREDGFSLRTAVMQWRRTYAWRDRQNESRDLRTSVIISANVCLMCKGKDVQILKALVLGEEERGQSQYQVMCFVCHFQKEEFISSDAMSKLRQKNPGTIRTPEEDRGRENFTMDLFVNAGKSGVISRHISSLCGEATDATYTREADIKMWAAQPDICWARGCRIGFYAKLLLACLIIRA</sequence>
<dbReference type="AlphaFoldDB" id="A0A2J7PS65"/>
<dbReference type="InterPro" id="IPR026315">
    <property type="entry name" value="Oaf"/>
</dbReference>
<evidence type="ECO:0000313" key="3">
    <source>
        <dbReference type="Proteomes" id="UP000235965"/>
    </source>
</evidence>
<accession>A0A2J7PS65</accession>
<gene>
    <name evidence="2" type="ORF">B7P43_G09802</name>
</gene>
<feature type="domain" description="Out at first protein BRICHOS-like" evidence="1">
    <location>
        <begin position="78"/>
        <end position="180"/>
    </location>
</feature>
<dbReference type="InParanoid" id="A0A2J7PS65"/>
<dbReference type="EMBL" id="NEVH01021939">
    <property type="protein sequence ID" value="PNF19156.1"/>
    <property type="molecule type" value="Genomic_DNA"/>
</dbReference>
<dbReference type="Proteomes" id="UP000235965">
    <property type="component" value="Unassembled WGS sequence"/>
</dbReference>
<evidence type="ECO:0000259" key="1">
    <source>
        <dbReference type="Pfam" id="PF14941"/>
    </source>
</evidence>
<organism evidence="2 3">
    <name type="scientific">Cryptotermes secundus</name>
    <dbReference type="NCBI Taxonomy" id="105785"/>
    <lineage>
        <taxon>Eukaryota</taxon>
        <taxon>Metazoa</taxon>
        <taxon>Ecdysozoa</taxon>
        <taxon>Arthropoda</taxon>
        <taxon>Hexapoda</taxon>
        <taxon>Insecta</taxon>
        <taxon>Pterygota</taxon>
        <taxon>Neoptera</taxon>
        <taxon>Polyneoptera</taxon>
        <taxon>Dictyoptera</taxon>
        <taxon>Blattodea</taxon>
        <taxon>Blattoidea</taxon>
        <taxon>Termitoidae</taxon>
        <taxon>Kalotermitidae</taxon>
        <taxon>Cryptotermitinae</taxon>
        <taxon>Cryptotermes</taxon>
    </lineage>
</organism>
<dbReference type="OrthoDB" id="5947176at2759"/>
<proteinExistence type="predicted"/>
<name>A0A2J7PS65_9NEOP</name>
<evidence type="ECO:0000313" key="2">
    <source>
        <dbReference type="EMBL" id="PNF19156.1"/>
    </source>
</evidence>
<comment type="caution">
    <text evidence="2">The sequence shown here is derived from an EMBL/GenBank/DDBJ whole genome shotgun (WGS) entry which is preliminary data.</text>
</comment>
<dbReference type="PANTHER" id="PTHR13423">
    <property type="entry name" value="OUT AT FIRST"/>
    <property type="match status" value="1"/>
</dbReference>
<dbReference type="Pfam" id="PF14941">
    <property type="entry name" value="OAF_N"/>
    <property type="match status" value="1"/>
</dbReference>
<reference evidence="2 3" key="1">
    <citation type="submission" date="2017-12" db="EMBL/GenBank/DDBJ databases">
        <title>Hemimetabolous genomes reveal molecular basis of termite eusociality.</title>
        <authorList>
            <person name="Harrison M.C."/>
            <person name="Jongepier E."/>
            <person name="Robertson H.M."/>
            <person name="Arning N."/>
            <person name="Bitard-Feildel T."/>
            <person name="Chao H."/>
            <person name="Childers C.P."/>
            <person name="Dinh H."/>
            <person name="Doddapaneni H."/>
            <person name="Dugan S."/>
            <person name="Gowin J."/>
            <person name="Greiner C."/>
            <person name="Han Y."/>
            <person name="Hu H."/>
            <person name="Hughes D.S.T."/>
            <person name="Huylmans A.-K."/>
            <person name="Kemena C."/>
            <person name="Kremer L.P.M."/>
            <person name="Lee S.L."/>
            <person name="Lopez-Ezquerra A."/>
            <person name="Mallet L."/>
            <person name="Monroy-Kuhn J.M."/>
            <person name="Moser A."/>
            <person name="Murali S.C."/>
            <person name="Muzny D.M."/>
            <person name="Otani S."/>
            <person name="Piulachs M.-D."/>
            <person name="Poelchau M."/>
            <person name="Qu J."/>
            <person name="Schaub F."/>
            <person name="Wada-Katsumata A."/>
            <person name="Worley K.C."/>
            <person name="Xie Q."/>
            <person name="Ylla G."/>
            <person name="Poulsen M."/>
            <person name="Gibbs R.A."/>
            <person name="Schal C."/>
            <person name="Richards S."/>
            <person name="Belles X."/>
            <person name="Korb J."/>
            <person name="Bornberg-Bauer E."/>
        </authorList>
    </citation>
    <scope>NUCLEOTIDE SEQUENCE [LARGE SCALE GENOMIC DNA]</scope>
    <source>
        <tissue evidence="2">Whole body</tissue>
    </source>
</reference>
<dbReference type="InterPro" id="IPR053894">
    <property type="entry name" value="OAF_N"/>
</dbReference>
<protein>
    <recommendedName>
        <fullName evidence="1">Out at first protein BRICHOS-like domain-containing protein</fullName>
    </recommendedName>
</protein>